<evidence type="ECO:0000313" key="1">
    <source>
        <dbReference type="EMBL" id="AWG22955.1"/>
    </source>
</evidence>
<dbReference type="RefSeq" id="WP_108741860.1">
    <property type="nucleotide sequence ID" value="NZ_CP020918.1"/>
</dbReference>
<dbReference type="KEGG" id="ffa:FFWV33_16190"/>
<proteinExistence type="predicted"/>
<keyword evidence="2" id="KW-1185">Reference proteome</keyword>
<dbReference type="Pfam" id="PF02482">
    <property type="entry name" value="Ribosomal_S30AE"/>
    <property type="match status" value="1"/>
</dbReference>
<dbReference type="AlphaFoldDB" id="A0A2S1LGR3"/>
<dbReference type="InterPro" id="IPR003489">
    <property type="entry name" value="RHF/RaiA"/>
</dbReference>
<sequence>MESIIQFVHAETNKTAEHIVLKKLDSLTNHFDWVIRANVIFKEEKDSHGKGKICEIALSCPGPRIFAVSNESSFEIAAAETIKDIEAQLNKRKSEMKAH</sequence>
<keyword evidence="1" id="KW-0687">Ribonucleoprotein</keyword>
<keyword evidence="1" id="KW-0689">Ribosomal protein</keyword>
<dbReference type="InterPro" id="IPR036567">
    <property type="entry name" value="RHF-like"/>
</dbReference>
<dbReference type="Gene3D" id="3.30.160.100">
    <property type="entry name" value="Ribosome hibernation promotion factor-like"/>
    <property type="match status" value="1"/>
</dbReference>
<dbReference type="EMBL" id="CP020918">
    <property type="protein sequence ID" value="AWG22955.1"/>
    <property type="molecule type" value="Genomic_DNA"/>
</dbReference>
<reference evidence="1 2" key="1">
    <citation type="submission" date="2017-04" db="EMBL/GenBank/DDBJ databases">
        <title>Compelte genome sequence of WV33.</title>
        <authorList>
            <person name="Lee P.C."/>
        </authorList>
    </citation>
    <scope>NUCLEOTIDE SEQUENCE [LARGE SCALE GENOMIC DNA]</scope>
    <source>
        <strain evidence="1 2">WV33</strain>
    </source>
</reference>
<dbReference type="OrthoDB" id="9808702at2"/>
<dbReference type="GO" id="GO:0005840">
    <property type="term" value="C:ribosome"/>
    <property type="evidence" value="ECO:0007669"/>
    <property type="project" value="UniProtKB-KW"/>
</dbReference>
<evidence type="ECO:0000313" key="2">
    <source>
        <dbReference type="Proteomes" id="UP000244527"/>
    </source>
</evidence>
<organism evidence="1 2">
    <name type="scientific">Flavobacterium faecale</name>
    <dbReference type="NCBI Taxonomy" id="1355330"/>
    <lineage>
        <taxon>Bacteria</taxon>
        <taxon>Pseudomonadati</taxon>
        <taxon>Bacteroidota</taxon>
        <taxon>Flavobacteriia</taxon>
        <taxon>Flavobacteriales</taxon>
        <taxon>Flavobacteriaceae</taxon>
        <taxon>Flavobacterium</taxon>
    </lineage>
</organism>
<dbReference type="SUPFAM" id="SSF69754">
    <property type="entry name" value="Ribosome binding protein Y (YfiA homologue)"/>
    <property type="match status" value="1"/>
</dbReference>
<dbReference type="Proteomes" id="UP000244527">
    <property type="component" value="Chromosome"/>
</dbReference>
<accession>A0A2S1LGR3</accession>
<protein>
    <submittedName>
        <fullName evidence="1">30S ribosomal protein S30</fullName>
    </submittedName>
</protein>
<gene>
    <name evidence="1" type="ORF">FFWV33_16190</name>
</gene>
<name>A0A2S1LGR3_9FLAO</name>